<name>A0ACB7IEE8_MANES</name>
<gene>
    <name evidence="1" type="ORF">MANES_01G212550v8</name>
</gene>
<keyword evidence="2" id="KW-1185">Reference proteome</keyword>
<dbReference type="EMBL" id="CM004387">
    <property type="protein sequence ID" value="KAG8663452.1"/>
    <property type="molecule type" value="Genomic_DNA"/>
</dbReference>
<organism evidence="1 2">
    <name type="scientific">Manihot esculenta</name>
    <name type="common">Cassava</name>
    <name type="synonym">Jatropha manihot</name>
    <dbReference type="NCBI Taxonomy" id="3983"/>
    <lineage>
        <taxon>Eukaryota</taxon>
        <taxon>Viridiplantae</taxon>
        <taxon>Streptophyta</taxon>
        <taxon>Embryophyta</taxon>
        <taxon>Tracheophyta</taxon>
        <taxon>Spermatophyta</taxon>
        <taxon>Magnoliopsida</taxon>
        <taxon>eudicotyledons</taxon>
        <taxon>Gunneridae</taxon>
        <taxon>Pentapetalae</taxon>
        <taxon>rosids</taxon>
        <taxon>fabids</taxon>
        <taxon>Malpighiales</taxon>
        <taxon>Euphorbiaceae</taxon>
        <taxon>Crotonoideae</taxon>
        <taxon>Manihoteae</taxon>
        <taxon>Manihot</taxon>
    </lineage>
</organism>
<sequence length="32" mass="3709">MKYPPLYYGPLSDDGTITDRLYVNVYVRSGRV</sequence>
<reference evidence="2" key="1">
    <citation type="journal article" date="2016" name="Nat. Biotechnol.">
        <title>Sequencing wild and cultivated cassava and related species reveals extensive interspecific hybridization and genetic diversity.</title>
        <authorList>
            <person name="Bredeson J.V."/>
            <person name="Lyons J.B."/>
            <person name="Prochnik S.E."/>
            <person name="Wu G.A."/>
            <person name="Ha C.M."/>
            <person name="Edsinger-Gonzales E."/>
            <person name="Grimwood J."/>
            <person name="Schmutz J."/>
            <person name="Rabbi I.Y."/>
            <person name="Egesi C."/>
            <person name="Nauluvula P."/>
            <person name="Lebot V."/>
            <person name="Ndunguru J."/>
            <person name="Mkamilo G."/>
            <person name="Bart R.S."/>
            <person name="Setter T.L."/>
            <person name="Gleadow R.M."/>
            <person name="Kulakow P."/>
            <person name="Ferguson M.E."/>
            <person name="Rounsley S."/>
            <person name="Rokhsar D.S."/>
        </authorList>
    </citation>
    <scope>NUCLEOTIDE SEQUENCE [LARGE SCALE GENOMIC DNA]</scope>
    <source>
        <strain evidence="2">cv. AM560-2</strain>
    </source>
</reference>
<proteinExistence type="predicted"/>
<accession>A0ACB7IEE8</accession>
<protein>
    <submittedName>
        <fullName evidence="1">Uncharacterized protein</fullName>
    </submittedName>
</protein>
<evidence type="ECO:0000313" key="2">
    <source>
        <dbReference type="Proteomes" id="UP000091857"/>
    </source>
</evidence>
<evidence type="ECO:0000313" key="1">
    <source>
        <dbReference type="EMBL" id="KAG8663452.1"/>
    </source>
</evidence>
<dbReference type="Proteomes" id="UP000091857">
    <property type="component" value="Chromosome 1"/>
</dbReference>
<comment type="caution">
    <text evidence="1">The sequence shown here is derived from an EMBL/GenBank/DDBJ whole genome shotgun (WGS) entry which is preliminary data.</text>
</comment>